<proteinExistence type="predicted"/>
<organism evidence="4 5">
    <name type="scientific">Alteromonas genovensis</name>
    <dbReference type="NCBI Taxonomy" id="471225"/>
    <lineage>
        <taxon>Bacteria</taxon>
        <taxon>Pseudomonadati</taxon>
        <taxon>Pseudomonadota</taxon>
        <taxon>Gammaproteobacteria</taxon>
        <taxon>Alteromonadales</taxon>
        <taxon>Alteromonadaceae</taxon>
        <taxon>Alteromonas/Salinimonas group</taxon>
        <taxon>Alteromonas</taxon>
    </lineage>
</organism>
<dbReference type="Gene3D" id="3.30.1660.40">
    <property type="entry name" value="FlgT, N-terminal domain"/>
    <property type="match status" value="1"/>
</dbReference>
<evidence type="ECO:0000259" key="2">
    <source>
        <dbReference type="Pfam" id="PF16539"/>
    </source>
</evidence>
<dbReference type="Pfam" id="PF16539">
    <property type="entry name" value="FlgT_M"/>
    <property type="match status" value="1"/>
</dbReference>
<protein>
    <recommendedName>
        <fullName evidence="6">Flagellar assembly protein T N-terminal domain-containing protein</fullName>
    </recommendedName>
</protein>
<dbReference type="RefSeq" id="WP_163105228.1">
    <property type="nucleotide sequence ID" value="NZ_JAAAWO010000002.1"/>
</dbReference>
<dbReference type="EMBL" id="JAAAWO010000002">
    <property type="protein sequence ID" value="NDW14639.1"/>
    <property type="molecule type" value="Genomic_DNA"/>
</dbReference>
<keyword evidence="5" id="KW-1185">Reference proteome</keyword>
<dbReference type="Pfam" id="PF16538">
    <property type="entry name" value="FlgT_C"/>
    <property type="match status" value="1"/>
</dbReference>
<dbReference type="InterPro" id="IPR032386">
    <property type="entry name" value="FlgT_M"/>
</dbReference>
<evidence type="ECO:0000259" key="3">
    <source>
        <dbReference type="Pfam" id="PF16548"/>
    </source>
</evidence>
<evidence type="ECO:0000313" key="4">
    <source>
        <dbReference type="EMBL" id="NDW14639.1"/>
    </source>
</evidence>
<feature type="domain" description="Flagellar assembly protein T C-terminal" evidence="1">
    <location>
        <begin position="317"/>
        <end position="392"/>
    </location>
</feature>
<dbReference type="Gene3D" id="2.40.10.410">
    <property type="entry name" value="FlgT, C-terminal domain"/>
    <property type="match status" value="1"/>
</dbReference>
<feature type="domain" description="Flagellar assembly protein T middle" evidence="2">
    <location>
        <begin position="123"/>
        <end position="272"/>
    </location>
</feature>
<comment type="caution">
    <text evidence="4">The sequence shown here is derived from an EMBL/GenBank/DDBJ whole genome shotgun (WGS) entry which is preliminary data.</text>
</comment>
<dbReference type="AlphaFoldDB" id="A0A6N9TGH9"/>
<dbReference type="InterPro" id="IPR038165">
    <property type="entry name" value="FlgT_C_sf"/>
</dbReference>
<dbReference type="Gene3D" id="3.40.50.10610">
    <property type="entry name" value="ABC-type transport auxiliary lipoprotein component"/>
    <property type="match status" value="1"/>
</dbReference>
<dbReference type="InterPro" id="IPR038180">
    <property type="entry name" value="FlgT_N_sf"/>
</dbReference>
<accession>A0A6N9TGH9</accession>
<dbReference type="Proteomes" id="UP000471381">
    <property type="component" value="Unassembled WGS sequence"/>
</dbReference>
<gene>
    <name evidence="4" type="ORF">GTQ48_03715</name>
</gene>
<evidence type="ECO:0000259" key="1">
    <source>
        <dbReference type="Pfam" id="PF16538"/>
    </source>
</evidence>
<sequence>MQSKKIKGYAILINVCVALVCLIALFSGQSHAMWYEAKGRAIILNGDKETAKREAIEEALKQAMLFSGASIKSVQQLTNGLLENEEMTIRSTGEVEQLEIIDERYNGEVFTVSIRADIFPASQQCAAISDIKRFATTHFLIPNRQQLTEGNIRHLDEAVTKRFADLMANTTDTLRLSYIAPHTAKFKSEFTEQNVRSLSQRGNSQFVIVGTIDDLSIKRESASIFTPWADDSVDRYFGMTLHVFDGINGGKLFTKSYSTHAQWTFDRFAQIDEFSNYFWHSTYGRAAQKLMIDAIQDLKEATACQPVTGRVVNVAGNIISISLGRDNGLQDSDELVLYQAKEVMDNKGKKYLQYSLYPGVFVVENTFANSSTIIHKNSGLVANIQENDFVVKK</sequence>
<evidence type="ECO:0008006" key="6">
    <source>
        <dbReference type="Google" id="ProtNLM"/>
    </source>
</evidence>
<dbReference type="Pfam" id="PF16548">
    <property type="entry name" value="FlgT_N"/>
    <property type="match status" value="1"/>
</dbReference>
<reference evidence="4 5" key="1">
    <citation type="submission" date="2020-01" db="EMBL/GenBank/DDBJ databases">
        <title>Genomes of bacteria type strains.</title>
        <authorList>
            <person name="Chen J."/>
            <person name="Zhu S."/>
            <person name="Yang J."/>
        </authorList>
    </citation>
    <scope>NUCLEOTIDE SEQUENCE [LARGE SCALE GENOMIC DNA]</scope>
    <source>
        <strain evidence="4 5">LMG 24078</strain>
    </source>
</reference>
<feature type="domain" description="Flagellar assembly protein T N-terminal" evidence="3">
    <location>
        <begin position="34"/>
        <end position="120"/>
    </location>
</feature>
<name>A0A6N9TGH9_9ALTE</name>
<evidence type="ECO:0000313" key="5">
    <source>
        <dbReference type="Proteomes" id="UP000471381"/>
    </source>
</evidence>
<dbReference type="InterPro" id="IPR032388">
    <property type="entry name" value="FlgT_C"/>
</dbReference>
<dbReference type="InterPro" id="IPR032370">
    <property type="entry name" value="FlgT_N"/>
</dbReference>